<dbReference type="Gene3D" id="3.10.620.30">
    <property type="match status" value="1"/>
</dbReference>
<evidence type="ECO:0000313" key="4">
    <source>
        <dbReference type="WBParaSite" id="Hba_13374"/>
    </source>
</evidence>
<dbReference type="GO" id="GO:0003697">
    <property type="term" value="F:single-stranded DNA binding"/>
    <property type="evidence" value="ECO:0007669"/>
    <property type="project" value="TreeGrafter"/>
</dbReference>
<evidence type="ECO:0000259" key="2">
    <source>
        <dbReference type="SMART" id="SM01030"/>
    </source>
</evidence>
<dbReference type="GO" id="GO:0000111">
    <property type="term" value="C:nucleotide-excision repair factor 2 complex"/>
    <property type="evidence" value="ECO:0007669"/>
    <property type="project" value="TreeGrafter"/>
</dbReference>
<keyword evidence="1" id="KW-1133">Transmembrane helix</keyword>
<dbReference type="GO" id="GO:0005737">
    <property type="term" value="C:cytoplasm"/>
    <property type="evidence" value="ECO:0007669"/>
    <property type="project" value="TreeGrafter"/>
</dbReference>
<evidence type="ECO:0000313" key="3">
    <source>
        <dbReference type="Proteomes" id="UP000095283"/>
    </source>
</evidence>
<dbReference type="Pfam" id="PF10403">
    <property type="entry name" value="BHD_1"/>
    <property type="match status" value="1"/>
</dbReference>
<dbReference type="InterPro" id="IPR038765">
    <property type="entry name" value="Papain-like_cys_pep_sf"/>
</dbReference>
<dbReference type="WBParaSite" id="Hba_13374">
    <property type="protein sequence ID" value="Hba_13374"/>
    <property type="gene ID" value="Hba_13374"/>
</dbReference>
<dbReference type="SUPFAM" id="SSF54001">
    <property type="entry name" value="Cysteine proteinases"/>
    <property type="match status" value="1"/>
</dbReference>
<dbReference type="InterPro" id="IPR004583">
    <property type="entry name" value="DNA_repair_Rad4"/>
</dbReference>
<dbReference type="GO" id="GO:0003684">
    <property type="term" value="F:damaged DNA binding"/>
    <property type="evidence" value="ECO:0007669"/>
    <property type="project" value="InterPro"/>
</dbReference>
<name>A0A1I7X6Y3_HETBA</name>
<dbReference type="PANTHER" id="PTHR12135:SF0">
    <property type="entry name" value="DNA REPAIR PROTEIN COMPLEMENTING XP-C CELLS"/>
    <property type="match status" value="1"/>
</dbReference>
<dbReference type="GO" id="GO:0006289">
    <property type="term" value="P:nucleotide-excision repair"/>
    <property type="evidence" value="ECO:0007669"/>
    <property type="project" value="InterPro"/>
</dbReference>
<dbReference type="PANTHER" id="PTHR12135">
    <property type="entry name" value="DNA REPAIR PROTEIN XP-C / RAD4"/>
    <property type="match status" value="1"/>
</dbReference>
<dbReference type="GO" id="GO:0071942">
    <property type="term" value="C:XPC complex"/>
    <property type="evidence" value="ECO:0007669"/>
    <property type="project" value="TreeGrafter"/>
</dbReference>
<reference evidence="4" key="1">
    <citation type="submission" date="2016-11" db="UniProtKB">
        <authorList>
            <consortium name="WormBaseParasite"/>
        </authorList>
    </citation>
    <scope>IDENTIFICATION</scope>
</reference>
<keyword evidence="1" id="KW-0812">Transmembrane</keyword>
<keyword evidence="1" id="KW-0472">Membrane</keyword>
<keyword evidence="3" id="KW-1185">Reference proteome</keyword>
<sequence>MIIENGVRDVTARYASDFMKPDFRRRRTDPTWIAATLRKKLIRANRERAKYEDSYFRVELVAKPLPTLISEYKNHPLYVLEKDLLKFEGIYPQPENQKPLGEIRGHKVYPRSTVYTLQSAKNWEKLARSVKVIFLKLLLYNRILLLIYVFASV</sequence>
<evidence type="ECO:0000256" key="1">
    <source>
        <dbReference type="SAM" id="Phobius"/>
    </source>
</evidence>
<protein>
    <submittedName>
        <fullName evidence="4">BHD_1 domain-containing protein</fullName>
    </submittedName>
</protein>
<organism evidence="3 4">
    <name type="scientific">Heterorhabditis bacteriophora</name>
    <name type="common">Entomopathogenic nematode worm</name>
    <dbReference type="NCBI Taxonomy" id="37862"/>
    <lineage>
        <taxon>Eukaryota</taxon>
        <taxon>Metazoa</taxon>
        <taxon>Ecdysozoa</taxon>
        <taxon>Nematoda</taxon>
        <taxon>Chromadorea</taxon>
        <taxon>Rhabditida</taxon>
        <taxon>Rhabditina</taxon>
        <taxon>Rhabditomorpha</taxon>
        <taxon>Strongyloidea</taxon>
        <taxon>Heterorhabditidae</taxon>
        <taxon>Heterorhabditis</taxon>
    </lineage>
</organism>
<dbReference type="Gene3D" id="2.20.20.110">
    <property type="entry name" value="Rad4, beta-hairpin domain BHD1"/>
    <property type="match status" value="1"/>
</dbReference>
<accession>A0A1I7X6Y3</accession>
<feature type="domain" description="Rad4 beta-hairpin" evidence="2">
    <location>
        <begin position="61"/>
        <end position="115"/>
    </location>
</feature>
<dbReference type="AlphaFoldDB" id="A0A1I7X6Y3"/>
<dbReference type="Proteomes" id="UP000095283">
    <property type="component" value="Unplaced"/>
</dbReference>
<proteinExistence type="predicted"/>
<dbReference type="InterPro" id="IPR018326">
    <property type="entry name" value="Rad4_beta-hairpin_dom1"/>
</dbReference>
<dbReference type="SMART" id="SM01030">
    <property type="entry name" value="BHD_1"/>
    <property type="match status" value="1"/>
</dbReference>
<feature type="transmembrane region" description="Helical" evidence="1">
    <location>
        <begin position="133"/>
        <end position="151"/>
    </location>
</feature>
<dbReference type="GO" id="GO:0006298">
    <property type="term" value="P:mismatch repair"/>
    <property type="evidence" value="ECO:0007669"/>
    <property type="project" value="TreeGrafter"/>
</dbReference>